<dbReference type="Proteomes" id="UP000563151">
    <property type="component" value="Unassembled WGS sequence"/>
</dbReference>
<feature type="transmembrane region" description="Helical" evidence="1">
    <location>
        <begin position="150"/>
        <end position="170"/>
    </location>
</feature>
<dbReference type="AlphaFoldDB" id="A0A923J017"/>
<comment type="caution">
    <text evidence="3">The sequence shown here is derived from an EMBL/GenBank/DDBJ whole genome shotgun (WGS) entry which is preliminary data.</text>
</comment>
<evidence type="ECO:0000313" key="3">
    <source>
        <dbReference type="EMBL" id="MBC2397856.1"/>
    </source>
</evidence>
<gene>
    <name evidence="3" type="ORF">HGG79_08720</name>
</gene>
<dbReference type="NCBIfam" id="TIGR00254">
    <property type="entry name" value="GGDEF"/>
    <property type="match status" value="1"/>
</dbReference>
<protein>
    <submittedName>
        <fullName evidence="3">GGDEF domain-containing protein</fullName>
    </submittedName>
</protein>
<reference evidence="3 4" key="1">
    <citation type="submission" date="2020-04" db="EMBL/GenBank/DDBJ databases">
        <title>Genomic insights into acetone-butanol-ethanol (ABE) fermentation by sequencing solventogenic clostridia strains.</title>
        <authorList>
            <person name="Brown S."/>
        </authorList>
    </citation>
    <scope>NUCLEOTIDE SEQUENCE [LARGE SCALE GENOMIC DNA]</scope>
    <source>
        <strain evidence="3 4">DJ011</strain>
    </source>
</reference>
<evidence type="ECO:0000259" key="2">
    <source>
        <dbReference type="PROSITE" id="PS50887"/>
    </source>
</evidence>
<keyword evidence="1" id="KW-0472">Membrane</keyword>
<evidence type="ECO:0000313" key="4">
    <source>
        <dbReference type="Proteomes" id="UP000563151"/>
    </source>
</evidence>
<proteinExistence type="predicted"/>
<feature type="transmembrane region" description="Helical" evidence="1">
    <location>
        <begin position="84"/>
        <end position="110"/>
    </location>
</feature>
<dbReference type="CDD" id="cd01949">
    <property type="entry name" value="GGDEF"/>
    <property type="match status" value="1"/>
</dbReference>
<dbReference type="SUPFAM" id="SSF55073">
    <property type="entry name" value="Nucleotide cyclase"/>
    <property type="match status" value="1"/>
</dbReference>
<keyword evidence="4" id="KW-1185">Reference proteome</keyword>
<dbReference type="GO" id="GO:0052621">
    <property type="term" value="F:diguanylate cyclase activity"/>
    <property type="evidence" value="ECO:0007669"/>
    <property type="project" value="TreeGrafter"/>
</dbReference>
<dbReference type="PANTHER" id="PTHR45138">
    <property type="entry name" value="REGULATORY COMPONENTS OF SENSORY TRANSDUCTION SYSTEM"/>
    <property type="match status" value="1"/>
</dbReference>
<accession>A0A923J017</accession>
<dbReference type="InterPro" id="IPR043128">
    <property type="entry name" value="Rev_trsase/Diguanyl_cyclase"/>
</dbReference>
<organism evidence="3 4">
    <name type="scientific">Clostridium tetanomorphum</name>
    <dbReference type="NCBI Taxonomy" id="1553"/>
    <lineage>
        <taxon>Bacteria</taxon>
        <taxon>Bacillati</taxon>
        <taxon>Bacillota</taxon>
        <taxon>Clostridia</taxon>
        <taxon>Eubacteriales</taxon>
        <taxon>Clostridiaceae</taxon>
        <taxon>Clostridium</taxon>
    </lineage>
</organism>
<dbReference type="PROSITE" id="PS50887">
    <property type="entry name" value="GGDEF"/>
    <property type="match status" value="1"/>
</dbReference>
<dbReference type="Gene3D" id="3.30.70.270">
    <property type="match status" value="1"/>
</dbReference>
<dbReference type="InterPro" id="IPR050469">
    <property type="entry name" value="Diguanylate_Cyclase"/>
</dbReference>
<dbReference type="Pfam" id="PF00990">
    <property type="entry name" value="GGDEF"/>
    <property type="match status" value="1"/>
</dbReference>
<dbReference type="EMBL" id="JAAZWO010000008">
    <property type="protein sequence ID" value="MBC2397856.1"/>
    <property type="molecule type" value="Genomic_DNA"/>
</dbReference>
<evidence type="ECO:0000256" key="1">
    <source>
        <dbReference type="SAM" id="Phobius"/>
    </source>
</evidence>
<name>A0A923J017_CLOTT</name>
<dbReference type="PANTHER" id="PTHR45138:SF9">
    <property type="entry name" value="DIGUANYLATE CYCLASE DGCM-RELATED"/>
    <property type="match status" value="1"/>
</dbReference>
<dbReference type="RefSeq" id="WP_051593319.1">
    <property type="nucleotide sequence ID" value="NZ_JAAZWO010000008.1"/>
</dbReference>
<keyword evidence="1" id="KW-1133">Transmembrane helix</keyword>
<dbReference type="FunFam" id="3.30.70.270:FF:000001">
    <property type="entry name" value="Diguanylate cyclase domain protein"/>
    <property type="match status" value="1"/>
</dbReference>
<dbReference type="InterPro" id="IPR029787">
    <property type="entry name" value="Nucleotide_cyclase"/>
</dbReference>
<feature type="domain" description="GGDEF" evidence="2">
    <location>
        <begin position="223"/>
        <end position="359"/>
    </location>
</feature>
<sequence>MLDVNKATINNLEEFYLMLKAVFIVFMIIVEKLLILEKKENSFINKYLIGFYLIYIGIQFVFFIKNMNNNKNLKPNFFIAVLDATFLLVFIYLNSQYLYTLMPILYVYILFQNIRFSKLNPLIFPSIVTIGGIFICKKLFINIFSIENVINIAFIYILALISHILISFIYKLIRQVNFMLEELHRKNKALEKLASKDYLTNMYTHRSFYSNFSDILKNLNKDSKLCMAMFDIDDFKKINDNYGHLTGDFILKEVSKIILDNLRNKDMAARYGGEEFAVLLPNTELKKGIELCENIRSAIENYIFKIEDFHIRITISCGISSLELGNISNCDQRKFIERVDKLLYKAKASGKNCVKWNTF</sequence>
<keyword evidence="1" id="KW-0812">Transmembrane</keyword>
<feature type="transmembrane region" description="Helical" evidence="1">
    <location>
        <begin position="15"/>
        <end position="35"/>
    </location>
</feature>
<feature type="transmembrane region" description="Helical" evidence="1">
    <location>
        <begin position="47"/>
        <end position="64"/>
    </location>
</feature>
<feature type="transmembrane region" description="Helical" evidence="1">
    <location>
        <begin position="122"/>
        <end position="144"/>
    </location>
</feature>
<dbReference type="InterPro" id="IPR000160">
    <property type="entry name" value="GGDEF_dom"/>
</dbReference>
<dbReference type="SMART" id="SM00267">
    <property type="entry name" value="GGDEF"/>
    <property type="match status" value="1"/>
</dbReference>